<dbReference type="Pfam" id="PF14501">
    <property type="entry name" value="HATPase_c_5"/>
    <property type="match status" value="1"/>
</dbReference>
<dbReference type="SUPFAM" id="SSF55874">
    <property type="entry name" value="ATPase domain of HSP90 chaperone/DNA topoisomerase II/histidine kinase"/>
    <property type="match status" value="1"/>
</dbReference>
<dbReference type="EMBL" id="PDYF01000053">
    <property type="protein sequence ID" value="PHU33884.1"/>
    <property type="molecule type" value="Genomic_DNA"/>
</dbReference>
<keyword evidence="1" id="KW-0812">Transmembrane</keyword>
<protein>
    <recommendedName>
        <fullName evidence="2">Sensor histidine kinase NatK-like C-terminal domain-containing protein</fullName>
    </recommendedName>
</protein>
<evidence type="ECO:0000313" key="4">
    <source>
        <dbReference type="Proteomes" id="UP000225889"/>
    </source>
</evidence>
<keyword evidence="1" id="KW-1133">Transmembrane helix</keyword>
<keyword evidence="1" id="KW-0472">Membrane</keyword>
<proteinExistence type="predicted"/>
<reference evidence="3 4" key="2">
    <citation type="submission" date="2017-10" db="EMBL/GenBank/DDBJ databases">
        <authorList>
            <person name="Banno H."/>
            <person name="Chua N.-H."/>
        </authorList>
    </citation>
    <scope>NUCLEOTIDE SEQUENCE [LARGE SCALE GENOMIC DNA]</scope>
    <source>
        <strain evidence="3 4">JK626</strain>
    </source>
</reference>
<feature type="transmembrane region" description="Helical" evidence="1">
    <location>
        <begin position="80"/>
        <end position="103"/>
    </location>
</feature>
<name>A0A2G3DSD4_9FIRM</name>
<dbReference type="PANTHER" id="PTHR40448:SF1">
    <property type="entry name" value="TWO-COMPONENT SENSOR HISTIDINE KINASE"/>
    <property type="match status" value="1"/>
</dbReference>
<dbReference type="AlphaFoldDB" id="A0A2G3DSD4"/>
<evidence type="ECO:0000259" key="2">
    <source>
        <dbReference type="Pfam" id="PF14501"/>
    </source>
</evidence>
<feature type="transmembrane region" description="Helical" evidence="1">
    <location>
        <begin position="140"/>
        <end position="163"/>
    </location>
</feature>
<sequence>MEKLVFIILLLGQFIWVYVKLLDVKFKRMKATYWIVIGLIQIAIVLLGIFYHFGSTQISLIAGILLLPAYSGEKRNIIGLYFPTFGVCISLNTVWGYLSYYFALEIHYRIFYCVLITWALILLLYFIKRKKQIYLSSIDLTNLELIIINVLTVFIAFSMGAIGNIQKGNVGRYVITLYVIFTTILCSVIYMLTVYSIFLNRKIQKEEEKLLYQKVTLEAQKEQVDAILESEKKYHQYRHDLAAHLNAIHHMAEKSKIDELKDYCETLLDNAKPINNTAISGNVAVDGILRSYKAKCEETGIGLQMQVQLLGKNVVQDYDLCIIFSNILSNAIEACKKGDSIRLVSYPYNNSLCIMANNPTNHEIMINNGEIKTTKNDKTYHGHGLSNIKAVVNKYDGILNIKAQNGMFNIEILI</sequence>
<accession>A0A2G3DSD4</accession>
<feature type="transmembrane region" description="Helical" evidence="1">
    <location>
        <begin position="175"/>
        <end position="199"/>
    </location>
</feature>
<dbReference type="PANTHER" id="PTHR40448">
    <property type="entry name" value="TWO-COMPONENT SENSOR HISTIDINE KINASE"/>
    <property type="match status" value="1"/>
</dbReference>
<feature type="transmembrane region" description="Helical" evidence="1">
    <location>
        <begin position="6"/>
        <end position="24"/>
    </location>
</feature>
<feature type="transmembrane region" description="Helical" evidence="1">
    <location>
        <begin position="31"/>
        <end position="51"/>
    </location>
</feature>
<dbReference type="Proteomes" id="UP000225889">
    <property type="component" value="Unassembled WGS sequence"/>
</dbReference>
<reference evidence="3 4" key="1">
    <citation type="submission" date="2017-10" db="EMBL/GenBank/DDBJ databases">
        <title>Resolving the taxonomy of Roseburia spp., Eubacterium rectale and Agathobacter spp. through phylogenomic analysis.</title>
        <authorList>
            <person name="Sheridan P.O."/>
            <person name="Walker A.W."/>
            <person name="Duncan S.H."/>
            <person name="Scott K.P."/>
            <person name="Toole P.W.O."/>
            <person name="Luis P."/>
            <person name="Flint H.J."/>
        </authorList>
    </citation>
    <scope>NUCLEOTIDE SEQUENCE [LARGE SCALE GENOMIC DNA]</scope>
    <source>
        <strain evidence="3 4">JK626</strain>
    </source>
</reference>
<comment type="caution">
    <text evidence="3">The sequence shown here is derived from an EMBL/GenBank/DDBJ whole genome shotgun (WGS) entry which is preliminary data.</text>
</comment>
<dbReference type="InterPro" id="IPR032834">
    <property type="entry name" value="NatK-like_C"/>
</dbReference>
<feature type="domain" description="Sensor histidine kinase NatK-like C-terminal" evidence="2">
    <location>
        <begin position="318"/>
        <end position="414"/>
    </location>
</feature>
<evidence type="ECO:0000256" key="1">
    <source>
        <dbReference type="SAM" id="Phobius"/>
    </source>
</evidence>
<dbReference type="RefSeq" id="WP_099392692.1">
    <property type="nucleotide sequence ID" value="NZ_PDYF01000053.1"/>
</dbReference>
<gene>
    <name evidence="3" type="ORF">CSX01_12945</name>
</gene>
<feature type="transmembrane region" description="Helical" evidence="1">
    <location>
        <begin position="109"/>
        <end position="128"/>
    </location>
</feature>
<evidence type="ECO:0000313" key="3">
    <source>
        <dbReference type="EMBL" id="PHU33884.1"/>
    </source>
</evidence>
<organism evidence="3 4">
    <name type="scientific">Pseudobutyrivibrio ruminis</name>
    <dbReference type="NCBI Taxonomy" id="46206"/>
    <lineage>
        <taxon>Bacteria</taxon>
        <taxon>Bacillati</taxon>
        <taxon>Bacillota</taxon>
        <taxon>Clostridia</taxon>
        <taxon>Lachnospirales</taxon>
        <taxon>Lachnospiraceae</taxon>
        <taxon>Pseudobutyrivibrio</taxon>
    </lineage>
</organism>
<dbReference type="CDD" id="cd16935">
    <property type="entry name" value="HATPase_AgrC-ComD-like"/>
    <property type="match status" value="1"/>
</dbReference>
<dbReference type="InterPro" id="IPR036890">
    <property type="entry name" value="HATPase_C_sf"/>
</dbReference>
<dbReference type="GO" id="GO:0042802">
    <property type="term" value="F:identical protein binding"/>
    <property type="evidence" value="ECO:0007669"/>
    <property type="project" value="TreeGrafter"/>
</dbReference>
<dbReference type="Gene3D" id="3.30.565.10">
    <property type="entry name" value="Histidine kinase-like ATPase, C-terminal domain"/>
    <property type="match status" value="1"/>
</dbReference>